<organism evidence="1 2">
    <name type="scientific">Roseomonas indoligenes</name>
    <dbReference type="NCBI Taxonomy" id="2820811"/>
    <lineage>
        <taxon>Bacteria</taxon>
        <taxon>Pseudomonadati</taxon>
        <taxon>Pseudomonadota</taxon>
        <taxon>Alphaproteobacteria</taxon>
        <taxon>Acetobacterales</taxon>
        <taxon>Roseomonadaceae</taxon>
        <taxon>Roseomonas</taxon>
    </lineage>
</organism>
<dbReference type="RefSeq" id="WP_209371499.1">
    <property type="nucleotide sequence ID" value="NZ_JAGIZA010000003.1"/>
</dbReference>
<gene>
    <name evidence="1" type="ORF">J5Y10_05180</name>
</gene>
<protein>
    <submittedName>
        <fullName evidence="1">Phage tail tube protein</fullName>
    </submittedName>
</protein>
<dbReference type="EMBL" id="JAGIZA010000003">
    <property type="protein sequence ID" value="MBP0492168.1"/>
    <property type="molecule type" value="Genomic_DNA"/>
</dbReference>
<sequence length="122" mass="13309">MSESNRRIGGIGAAFVDGLAFDLRADPMWKVSTRTRTTVAGMDRIHGYSETISPGFISFTLSDRDNITVGDFENMTNSSVSLELASGKRVSGTGMWTVESQEVNATEGTFSVRFEGEDVRET</sequence>
<reference evidence="1" key="1">
    <citation type="submission" date="2021-03" db="EMBL/GenBank/DDBJ databases">
        <authorList>
            <person name="So Y."/>
        </authorList>
    </citation>
    <scope>NUCLEOTIDE SEQUENCE</scope>
    <source>
        <strain evidence="1">SG15</strain>
    </source>
</reference>
<evidence type="ECO:0000313" key="2">
    <source>
        <dbReference type="Proteomes" id="UP000677537"/>
    </source>
</evidence>
<dbReference type="AlphaFoldDB" id="A0A940MQJ0"/>
<evidence type="ECO:0000313" key="1">
    <source>
        <dbReference type="EMBL" id="MBP0492168.1"/>
    </source>
</evidence>
<accession>A0A940MQJ0</accession>
<comment type="caution">
    <text evidence="1">The sequence shown here is derived from an EMBL/GenBank/DDBJ whole genome shotgun (WGS) entry which is preliminary data.</text>
</comment>
<dbReference type="Proteomes" id="UP000677537">
    <property type="component" value="Unassembled WGS sequence"/>
</dbReference>
<dbReference type="Pfam" id="PF10618">
    <property type="entry name" value="Tail_tube"/>
    <property type="match status" value="1"/>
</dbReference>
<dbReference type="InterPro" id="IPR019596">
    <property type="entry name" value="Phage_Mu_GpM_tail_tub"/>
</dbReference>
<proteinExistence type="predicted"/>
<name>A0A940MQJ0_9PROT</name>
<keyword evidence="2" id="KW-1185">Reference proteome</keyword>